<dbReference type="EMBL" id="LJSK01000054">
    <property type="protein sequence ID" value="KPI88345.1"/>
    <property type="molecule type" value="Genomic_DNA"/>
</dbReference>
<dbReference type="OrthoDB" id="512667at2759"/>
<gene>
    <name evidence="7" type="ORF">ABL78_2584</name>
</gene>
<evidence type="ECO:0000256" key="2">
    <source>
        <dbReference type="ARBA" id="ARBA00022771"/>
    </source>
</evidence>
<dbReference type="GO" id="GO:0051087">
    <property type="term" value="F:protein-folding chaperone binding"/>
    <property type="evidence" value="ECO:0007669"/>
    <property type="project" value="TreeGrafter"/>
</dbReference>
<keyword evidence="3" id="KW-0862">Zinc</keyword>
<dbReference type="InterPro" id="IPR024158">
    <property type="entry name" value="Mt_import_TIM15"/>
</dbReference>
<dbReference type="Proteomes" id="UP000038009">
    <property type="component" value="Unassembled WGS sequence"/>
</dbReference>
<accession>A0A0N1I0Q0</accession>
<dbReference type="GO" id="GO:0030150">
    <property type="term" value="P:protein import into mitochondrial matrix"/>
    <property type="evidence" value="ECO:0007669"/>
    <property type="project" value="TreeGrafter"/>
</dbReference>
<dbReference type="OMA" id="TNRACRD"/>
<dbReference type="VEuPathDB" id="TriTrypDB:Lsey_0054_0220"/>
<dbReference type="Pfam" id="PF05180">
    <property type="entry name" value="zf-DNL"/>
    <property type="match status" value="1"/>
</dbReference>
<feature type="domain" description="DNL-type" evidence="6">
    <location>
        <begin position="156"/>
        <end position="251"/>
    </location>
</feature>
<evidence type="ECO:0000256" key="1">
    <source>
        <dbReference type="ARBA" id="ARBA00022723"/>
    </source>
</evidence>
<feature type="region of interest" description="Disordered" evidence="5">
    <location>
        <begin position="75"/>
        <end position="126"/>
    </location>
</feature>
<evidence type="ECO:0000256" key="5">
    <source>
        <dbReference type="SAM" id="MobiDB-lite"/>
    </source>
</evidence>
<dbReference type="GO" id="GO:0005739">
    <property type="term" value="C:mitochondrion"/>
    <property type="evidence" value="ECO:0007669"/>
    <property type="project" value="TreeGrafter"/>
</dbReference>
<keyword evidence="8" id="KW-1185">Reference proteome</keyword>
<dbReference type="PANTHER" id="PTHR20922">
    <property type="entry name" value="DNL-TYPE ZINC FINGER PROTEIN"/>
    <property type="match status" value="1"/>
</dbReference>
<evidence type="ECO:0000256" key="4">
    <source>
        <dbReference type="PROSITE-ProRule" id="PRU00834"/>
    </source>
</evidence>
<dbReference type="PANTHER" id="PTHR20922:SF13">
    <property type="entry name" value="DNL-TYPE ZINC FINGER PROTEIN"/>
    <property type="match status" value="1"/>
</dbReference>
<organism evidence="7 8">
    <name type="scientific">Leptomonas seymouri</name>
    <dbReference type="NCBI Taxonomy" id="5684"/>
    <lineage>
        <taxon>Eukaryota</taxon>
        <taxon>Discoba</taxon>
        <taxon>Euglenozoa</taxon>
        <taxon>Kinetoplastea</taxon>
        <taxon>Metakinetoplastina</taxon>
        <taxon>Trypanosomatida</taxon>
        <taxon>Trypanosomatidae</taxon>
        <taxon>Leishmaniinae</taxon>
        <taxon>Leptomonas</taxon>
    </lineage>
</organism>
<feature type="compositionally biased region" description="Low complexity" evidence="5">
    <location>
        <begin position="245"/>
        <end position="257"/>
    </location>
</feature>
<comment type="caution">
    <text evidence="7">The sequence shown here is derived from an EMBL/GenBank/DDBJ whole genome shotgun (WGS) entry which is preliminary data.</text>
</comment>
<name>A0A0N1I0Q0_LEPSE</name>
<keyword evidence="1" id="KW-0479">Metal-binding</keyword>
<evidence type="ECO:0000259" key="6">
    <source>
        <dbReference type="PROSITE" id="PS51501"/>
    </source>
</evidence>
<keyword evidence="2 4" id="KW-0863">Zinc-finger</keyword>
<dbReference type="GO" id="GO:0050821">
    <property type="term" value="P:protein stabilization"/>
    <property type="evidence" value="ECO:0007669"/>
    <property type="project" value="TreeGrafter"/>
</dbReference>
<protein>
    <recommendedName>
        <fullName evidence="6">DNL-type domain-containing protein</fullName>
    </recommendedName>
</protein>
<evidence type="ECO:0000256" key="3">
    <source>
        <dbReference type="ARBA" id="ARBA00022833"/>
    </source>
</evidence>
<evidence type="ECO:0000313" key="7">
    <source>
        <dbReference type="EMBL" id="KPI88345.1"/>
    </source>
</evidence>
<dbReference type="PROSITE" id="PS51501">
    <property type="entry name" value="ZF_DNL"/>
    <property type="match status" value="1"/>
</dbReference>
<dbReference type="AlphaFoldDB" id="A0A0N1I0Q0"/>
<sequence>MLRRAVKLSLSASPTALRHYATPAKLAPCAAAASSLVRVAPLRTVGRTLLISTPSHVMTVASCCTVAPRRWSSSNSEMKANADAASAQATNASAAEETATPPPPENLSVGESSNPNPSPAEQAGTLSAEDVERIILALRQPEKEKSSVMGGAGIGPAGGDMVAAFTCGPCDYRMVKRFSKHAYTKGIVIVECPNCHVKHLLADNLGWLEDEAKNIEDFLREKGESFTRIDGTSGDFQAVVDDGADAASAGPSLAAGAEVPPPREAP</sequence>
<proteinExistence type="predicted"/>
<evidence type="ECO:0000313" key="8">
    <source>
        <dbReference type="Proteomes" id="UP000038009"/>
    </source>
</evidence>
<feature type="compositionally biased region" description="Low complexity" evidence="5">
    <location>
        <begin position="81"/>
        <end position="99"/>
    </location>
</feature>
<dbReference type="GO" id="GO:0006457">
    <property type="term" value="P:protein folding"/>
    <property type="evidence" value="ECO:0007669"/>
    <property type="project" value="TreeGrafter"/>
</dbReference>
<reference evidence="7 8" key="1">
    <citation type="journal article" date="2015" name="PLoS Pathog.">
        <title>Leptomonas seymouri: Adaptations to the Dixenous Life Cycle Analyzed by Genome Sequencing, Transcriptome Profiling and Co-infection with Leishmania donovani.</title>
        <authorList>
            <person name="Kraeva N."/>
            <person name="Butenko A."/>
            <person name="Hlavacova J."/>
            <person name="Kostygov A."/>
            <person name="Myskova J."/>
            <person name="Grybchuk D."/>
            <person name="Lestinova T."/>
            <person name="Votypka J."/>
            <person name="Volf P."/>
            <person name="Opperdoes F."/>
            <person name="Flegontov P."/>
            <person name="Lukes J."/>
            <person name="Yurchenko V."/>
        </authorList>
    </citation>
    <scope>NUCLEOTIDE SEQUENCE [LARGE SCALE GENOMIC DNA]</scope>
    <source>
        <strain evidence="7 8">ATCC 30220</strain>
    </source>
</reference>
<dbReference type="InterPro" id="IPR007853">
    <property type="entry name" value="Znf_DNL-typ"/>
</dbReference>
<feature type="region of interest" description="Disordered" evidence="5">
    <location>
        <begin position="245"/>
        <end position="266"/>
    </location>
</feature>
<dbReference type="GO" id="GO:0008270">
    <property type="term" value="F:zinc ion binding"/>
    <property type="evidence" value="ECO:0007669"/>
    <property type="project" value="UniProtKB-KW"/>
</dbReference>